<accession>A0AAX4HMY4</accession>
<dbReference type="RefSeq" id="WP_321392705.1">
    <property type="nucleotide sequence ID" value="NZ_CP139487.1"/>
</dbReference>
<comment type="catalytic activity">
    <reaction evidence="1">
        <text>a quinone + NADH + 5 H(+)(in) = a quinol + NAD(+) + 4 H(+)(out)</text>
        <dbReference type="Rhea" id="RHEA:57888"/>
        <dbReference type="ChEBI" id="CHEBI:15378"/>
        <dbReference type="ChEBI" id="CHEBI:24646"/>
        <dbReference type="ChEBI" id="CHEBI:57540"/>
        <dbReference type="ChEBI" id="CHEBI:57945"/>
        <dbReference type="ChEBI" id="CHEBI:132124"/>
    </reaction>
</comment>
<keyword evidence="1" id="KW-0874">Quinone</keyword>
<evidence type="ECO:0000259" key="2">
    <source>
        <dbReference type="Pfam" id="PF00346"/>
    </source>
</evidence>
<keyword evidence="1" id="KW-0472">Membrane</keyword>
<comment type="subunit">
    <text evidence="1">NDH-1 is composed of 14 different subunits. Subunits NuoB, C, D, E, F, and G constitute the peripheral sector of the complex.</text>
</comment>
<comment type="similarity">
    <text evidence="1">Belongs to the complex I 49 kDa subunit family.</text>
</comment>
<dbReference type="PANTHER" id="PTHR11993:SF10">
    <property type="entry name" value="NADH DEHYDROGENASE [UBIQUINONE] IRON-SULFUR PROTEIN 2, MITOCHONDRIAL"/>
    <property type="match status" value="1"/>
</dbReference>
<name>A0AAX4HMY4_9BACT</name>
<keyword evidence="1" id="KW-0830">Ubiquinone</keyword>
<keyword evidence="1" id="KW-0520">NAD</keyword>
<comment type="function">
    <text evidence="1">NDH-1 shuttles electrons from NADH, via FMN and iron-sulfur (Fe-S) centers, to quinones in the respiratory chain. The immediate electron acceptor for the enzyme in this species is believed to be ubiquinone. Couples the redox reaction to proton translocation (for every two electrons transferred, four hydrogen ions are translocated across the cytoplasmic membrane), and thus conserves the redox energy in a proton gradient.</text>
</comment>
<keyword evidence="1" id="KW-1003">Cell membrane</keyword>
<dbReference type="Proteomes" id="UP001324634">
    <property type="component" value="Chromosome"/>
</dbReference>
<protein>
    <recommendedName>
        <fullName evidence="1">NADH-quinone oxidoreductase subunit D</fullName>
        <ecNumber evidence="1">7.1.1.-</ecNumber>
    </recommendedName>
    <alternativeName>
        <fullName evidence="1">NADH dehydrogenase I subunit D</fullName>
    </alternativeName>
    <alternativeName>
        <fullName evidence="1">NDH-1 subunit D</fullName>
    </alternativeName>
</protein>
<evidence type="ECO:0000256" key="1">
    <source>
        <dbReference type="HAMAP-Rule" id="MF_01358"/>
    </source>
</evidence>
<dbReference type="SUPFAM" id="SSF56762">
    <property type="entry name" value="HydB/Nqo4-like"/>
    <property type="match status" value="1"/>
</dbReference>
<organism evidence="3 4">
    <name type="scientific">Peredibacter starrii</name>
    <dbReference type="NCBI Taxonomy" id="28202"/>
    <lineage>
        <taxon>Bacteria</taxon>
        <taxon>Pseudomonadati</taxon>
        <taxon>Bdellovibrionota</taxon>
        <taxon>Bacteriovoracia</taxon>
        <taxon>Bacteriovoracales</taxon>
        <taxon>Bacteriovoracaceae</taxon>
        <taxon>Peredibacter</taxon>
    </lineage>
</organism>
<dbReference type="GO" id="GO:0005886">
    <property type="term" value="C:plasma membrane"/>
    <property type="evidence" value="ECO:0007669"/>
    <property type="project" value="UniProtKB-SubCell"/>
</dbReference>
<evidence type="ECO:0000313" key="4">
    <source>
        <dbReference type="Proteomes" id="UP001324634"/>
    </source>
</evidence>
<dbReference type="PANTHER" id="PTHR11993">
    <property type="entry name" value="NADH-UBIQUINONE OXIDOREDUCTASE 49 KDA SUBUNIT"/>
    <property type="match status" value="1"/>
</dbReference>
<keyword evidence="4" id="KW-1185">Reference proteome</keyword>
<dbReference type="GO" id="GO:0050136">
    <property type="term" value="F:NADH dehydrogenase (quinone) (non-electrogenic) activity"/>
    <property type="evidence" value="ECO:0007669"/>
    <property type="project" value="UniProtKB-UniRule"/>
</dbReference>
<dbReference type="EMBL" id="CP139487">
    <property type="protein sequence ID" value="WPU64254.1"/>
    <property type="molecule type" value="Genomic_DNA"/>
</dbReference>
<keyword evidence="1" id="KW-1278">Translocase</keyword>
<dbReference type="InterPro" id="IPR022885">
    <property type="entry name" value="NDH1_su_D/H"/>
</dbReference>
<feature type="domain" description="NADH-quinone oxidoreductase subunit D" evidence="2">
    <location>
        <begin position="140"/>
        <end position="392"/>
    </location>
</feature>
<reference evidence="3 4" key="1">
    <citation type="submission" date="2023-11" db="EMBL/GenBank/DDBJ databases">
        <title>Peredibacter starrii A3.12.</title>
        <authorList>
            <person name="Mitchell R.J."/>
        </authorList>
    </citation>
    <scope>NUCLEOTIDE SEQUENCE [LARGE SCALE GENOMIC DNA]</scope>
    <source>
        <strain evidence="3 4">A3.12</strain>
    </source>
</reference>
<keyword evidence="1" id="KW-0813">Transport</keyword>
<dbReference type="EC" id="7.1.1.-" evidence="1"/>
<dbReference type="Pfam" id="PF00346">
    <property type="entry name" value="Complex1_49kDa"/>
    <property type="match status" value="1"/>
</dbReference>
<dbReference type="Gene3D" id="1.10.645.10">
    <property type="entry name" value="Cytochrome-c3 Hydrogenase, chain B"/>
    <property type="match status" value="1"/>
</dbReference>
<dbReference type="KEGG" id="psti:SOO65_16290"/>
<dbReference type="InterPro" id="IPR029014">
    <property type="entry name" value="NiFe-Hase_large"/>
</dbReference>
<dbReference type="GO" id="GO:0051287">
    <property type="term" value="F:NAD binding"/>
    <property type="evidence" value="ECO:0007669"/>
    <property type="project" value="InterPro"/>
</dbReference>
<comment type="subcellular location">
    <subcellularLocation>
        <location evidence="1">Cell membrane</location>
        <topology evidence="1">Peripheral membrane protein</topology>
        <orientation evidence="1">Cytoplasmic side</orientation>
    </subcellularLocation>
</comment>
<dbReference type="AlphaFoldDB" id="A0AAX4HMY4"/>
<sequence length="392" mass="44556">MQSKWDIGEPEKPTINSETEQLKSELLTLNMGPQHPATHGVLRVEIWTDSEIVAHAIPHLGYLHRCMEKHAENLDYRGIIPFVDRLDYLASMSMEWGYVMAVEKMLGTEVPRRAELLRILTAELQRIASHLMAFGTYALDLGAFTPFLYAFEEREKILRLFEEVSGARLLYNYIWIGGVWNDWTDDQIARVSSFVDVMEQEAKKYHELVSLNKIFVERTSNVGVLTVEDCFTYGATGPVLRGSGYKWDLRKNKPYSLYSELEFDVPVGDGERGVVGDCWNRYIVRMREVVESIKIIRQVIDKLEPGPVMGKVPKIIKLPKGEVYVRSEAPRGEIGFHLVSEGNDSKTPYRLKVKSPCFTHTSMLPHMAPGQMVADFVASIGSIDIVLGEVDR</sequence>
<evidence type="ECO:0000313" key="3">
    <source>
        <dbReference type="EMBL" id="WPU64254.1"/>
    </source>
</evidence>
<dbReference type="InterPro" id="IPR001135">
    <property type="entry name" value="NADH_Q_OxRdtase_suD"/>
</dbReference>
<dbReference type="GO" id="GO:0048038">
    <property type="term" value="F:quinone binding"/>
    <property type="evidence" value="ECO:0007669"/>
    <property type="project" value="UniProtKB-KW"/>
</dbReference>
<dbReference type="HAMAP" id="MF_01358">
    <property type="entry name" value="NDH1_NuoD"/>
    <property type="match status" value="1"/>
</dbReference>
<proteinExistence type="inferred from homology"/>
<dbReference type="NCBIfam" id="NF004739">
    <property type="entry name" value="PRK06075.1"/>
    <property type="match status" value="1"/>
</dbReference>
<gene>
    <name evidence="1" type="primary">nuoD</name>
    <name evidence="3" type="ORF">SOO65_16290</name>
</gene>